<proteinExistence type="inferred from homology"/>
<dbReference type="InterPro" id="IPR006095">
    <property type="entry name" value="Glu/Leu/Phe/Val/Trp_DH"/>
</dbReference>
<dbReference type="PANTHER" id="PTHR43571">
    <property type="entry name" value="NADP-SPECIFIC GLUTAMATE DEHYDROGENASE 1-RELATED"/>
    <property type="match status" value="1"/>
</dbReference>
<dbReference type="FunFam" id="3.40.50.720:FF:000030">
    <property type="entry name" value="Glutamate dehydrogenase"/>
    <property type="match status" value="1"/>
</dbReference>
<dbReference type="SUPFAM" id="SSF51735">
    <property type="entry name" value="NAD(P)-binding Rossmann-fold domains"/>
    <property type="match status" value="1"/>
</dbReference>
<dbReference type="GO" id="GO:0005829">
    <property type="term" value="C:cytosol"/>
    <property type="evidence" value="ECO:0007669"/>
    <property type="project" value="TreeGrafter"/>
</dbReference>
<evidence type="ECO:0000256" key="4">
    <source>
        <dbReference type="PIRNR" id="PIRNR000185"/>
    </source>
</evidence>
<evidence type="ECO:0000256" key="6">
    <source>
        <dbReference type="RuleBase" id="RU004417"/>
    </source>
</evidence>
<comment type="similarity">
    <text evidence="1 4 6">Belongs to the Glu/Leu/Phe/Val dehydrogenases family.</text>
</comment>
<dbReference type="GO" id="GO:0004354">
    <property type="term" value="F:glutamate dehydrogenase (NADP+) activity"/>
    <property type="evidence" value="ECO:0007669"/>
    <property type="project" value="TreeGrafter"/>
</dbReference>
<name>A0A7S2RRL7_9STRA</name>
<feature type="binding site" evidence="5">
    <location>
        <position position="255"/>
    </location>
    <ligand>
        <name>NAD(+)</name>
        <dbReference type="ChEBI" id="CHEBI:57540"/>
    </ligand>
</feature>
<organism evidence="8">
    <name type="scientific">Rhizochromulina marina</name>
    <dbReference type="NCBI Taxonomy" id="1034831"/>
    <lineage>
        <taxon>Eukaryota</taxon>
        <taxon>Sar</taxon>
        <taxon>Stramenopiles</taxon>
        <taxon>Ochrophyta</taxon>
        <taxon>Dictyochophyceae</taxon>
        <taxon>Rhizochromulinales</taxon>
        <taxon>Rhizochromulina</taxon>
    </lineage>
</organism>
<dbReference type="SMART" id="SM00839">
    <property type="entry name" value="ELFV_dehydrog"/>
    <property type="match status" value="1"/>
</dbReference>
<reference evidence="8" key="1">
    <citation type="submission" date="2021-01" db="EMBL/GenBank/DDBJ databases">
        <authorList>
            <person name="Corre E."/>
            <person name="Pelletier E."/>
            <person name="Niang G."/>
            <person name="Scheremetjew M."/>
            <person name="Finn R."/>
            <person name="Kale V."/>
            <person name="Holt S."/>
            <person name="Cochrane G."/>
            <person name="Meng A."/>
            <person name="Brown T."/>
            <person name="Cohen L."/>
        </authorList>
    </citation>
    <scope>NUCLEOTIDE SEQUENCE</scope>
    <source>
        <strain evidence="8">CCMP1243</strain>
    </source>
</reference>
<dbReference type="Gene3D" id="3.40.50.10860">
    <property type="entry name" value="Leucine Dehydrogenase, chain A, domain 1"/>
    <property type="match status" value="1"/>
</dbReference>
<dbReference type="PANTHER" id="PTHR43571:SF1">
    <property type="entry name" value="NADP-SPECIFIC GLUTAMATE DEHYDROGENASE 1-RELATED"/>
    <property type="match status" value="1"/>
</dbReference>
<feature type="binding site" evidence="5">
    <location>
        <position position="394"/>
    </location>
    <ligand>
        <name>substrate</name>
    </ligand>
</feature>
<dbReference type="PRINTS" id="PR00082">
    <property type="entry name" value="GLFDHDRGNASE"/>
</dbReference>
<dbReference type="InterPro" id="IPR006097">
    <property type="entry name" value="Glu/Leu/Phe/Val/Trp_DH_dimer"/>
</dbReference>
<dbReference type="EMBL" id="HBHJ01011063">
    <property type="protein sequence ID" value="CAD9678589.1"/>
    <property type="molecule type" value="Transcribed_RNA"/>
</dbReference>
<evidence type="ECO:0000256" key="5">
    <source>
        <dbReference type="PIRSR" id="PIRSR000185-2"/>
    </source>
</evidence>
<gene>
    <name evidence="8" type="ORF">RMAR1173_LOCUS7219</name>
</gene>
<keyword evidence="5" id="KW-0520">NAD</keyword>
<feature type="domain" description="Glutamate/phenylalanine/leucine/valine/L-tryptophan dehydrogenase C-terminal" evidence="7">
    <location>
        <begin position="217"/>
        <end position="457"/>
    </location>
</feature>
<dbReference type="AlphaFoldDB" id="A0A7S2RRL7"/>
<comment type="subunit">
    <text evidence="2">Homohexamer.</text>
</comment>
<dbReference type="GO" id="GO:0000166">
    <property type="term" value="F:nucleotide binding"/>
    <property type="evidence" value="ECO:0007669"/>
    <property type="project" value="UniProtKB-KW"/>
</dbReference>
<accession>A0A7S2RRL7</accession>
<dbReference type="SUPFAM" id="SSF53223">
    <property type="entry name" value="Aminoacid dehydrogenase-like, N-terminal domain"/>
    <property type="match status" value="1"/>
</dbReference>
<evidence type="ECO:0000313" key="8">
    <source>
        <dbReference type="EMBL" id="CAD9678589.1"/>
    </source>
</evidence>
<evidence type="ECO:0000256" key="3">
    <source>
        <dbReference type="ARBA" id="ARBA00023002"/>
    </source>
</evidence>
<dbReference type="InterPro" id="IPR050724">
    <property type="entry name" value="Glu_Leu_Phe_Val_DH"/>
</dbReference>
<dbReference type="Gene3D" id="1.10.285.10">
    <property type="entry name" value="Glutamate Dehydrogenase, chain A, domain 3"/>
    <property type="match status" value="2"/>
</dbReference>
<keyword evidence="5" id="KW-0547">Nucleotide-binding</keyword>
<evidence type="ECO:0000259" key="7">
    <source>
        <dbReference type="SMART" id="SM00839"/>
    </source>
</evidence>
<sequence>MAWRNRPLMRRQGDVKFKTGTEASELLIGEATRRDQSQTLFLQTFSSTLTSLAPVFDRNPKYAWIAKQLIEPERLIQFRVAWLDDMGILRMNRGIRIQYSSTLGPYEGSLHFGPNVDTDFVKAVSFDTLGMNAVAGMDFGGAAGGADFDPSNKSEAEIQRFCQSFMTELSKHIGPDHDMPSMGIGVGEAEIGYMYGQYKRIKDIGAKQGSGFLWGGRVPWRFAYGHGVAHFAERMLRDKKETLQGKRVLITGSGNIALGVAERLLQFGAIPVTFSDSSGHIYEQDGIDASKLATIKHIKSERGARLGRYIVASTTAKYSDPEDIFSIPCDICIPCGPSQEVTDSVAQTLIANGCKAIVEGGSSPCTPDAIVTLRRNGILFAPYKATLSAGAVTSGGALQSSSITTAEDLDRALADTVDRVYSKVQRTASEFNTRGDLLAGTHIAGFIKVANGMMAHGAV</sequence>
<evidence type="ECO:0000256" key="1">
    <source>
        <dbReference type="ARBA" id="ARBA00006382"/>
    </source>
</evidence>
<dbReference type="Pfam" id="PF02812">
    <property type="entry name" value="ELFV_dehydrog_N"/>
    <property type="match status" value="1"/>
</dbReference>
<dbReference type="InterPro" id="IPR046346">
    <property type="entry name" value="Aminoacid_DH-like_N_sf"/>
</dbReference>
<dbReference type="Gene3D" id="3.40.50.720">
    <property type="entry name" value="NAD(P)-binding Rossmann-like Domain"/>
    <property type="match status" value="1"/>
</dbReference>
<evidence type="ECO:0000256" key="2">
    <source>
        <dbReference type="ARBA" id="ARBA00011643"/>
    </source>
</evidence>
<dbReference type="InterPro" id="IPR014362">
    <property type="entry name" value="Glu_DH"/>
</dbReference>
<dbReference type="GO" id="GO:0006537">
    <property type="term" value="P:glutamate biosynthetic process"/>
    <property type="evidence" value="ECO:0007669"/>
    <property type="project" value="TreeGrafter"/>
</dbReference>
<dbReference type="PIRSF" id="PIRSF000185">
    <property type="entry name" value="Glu_DH"/>
    <property type="match status" value="1"/>
</dbReference>
<dbReference type="InterPro" id="IPR036291">
    <property type="entry name" value="NAD(P)-bd_dom_sf"/>
</dbReference>
<protein>
    <recommendedName>
        <fullName evidence="4">Glutamate dehydrogenase</fullName>
    </recommendedName>
</protein>
<dbReference type="Pfam" id="PF00208">
    <property type="entry name" value="ELFV_dehydrog"/>
    <property type="match status" value="1"/>
</dbReference>
<keyword evidence="3 4" id="KW-0560">Oxidoreductase</keyword>
<dbReference type="InterPro" id="IPR006096">
    <property type="entry name" value="Glu/Leu/Phe/Val/Trp_DH_C"/>
</dbReference>